<protein>
    <submittedName>
        <fullName evidence="3">Transposase family protein</fullName>
    </submittedName>
</protein>
<dbReference type="PATRIC" id="fig|1359175.3.peg.1770"/>
<dbReference type="Proteomes" id="UP000033671">
    <property type="component" value="Unassembled WGS sequence"/>
</dbReference>
<dbReference type="PANTHER" id="PTHR33055:SF3">
    <property type="entry name" value="PUTATIVE TRANSPOSASE FOR IS117-RELATED"/>
    <property type="match status" value="1"/>
</dbReference>
<dbReference type="PANTHER" id="PTHR33055">
    <property type="entry name" value="TRANSPOSASE FOR INSERTION SEQUENCE ELEMENT IS1111A"/>
    <property type="match status" value="1"/>
</dbReference>
<evidence type="ECO:0000313" key="4">
    <source>
        <dbReference type="Proteomes" id="UP000033671"/>
    </source>
</evidence>
<dbReference type="EMBL" id="LAOA01000003">
    <property type="protein sequence ID" value="KJV77517.1"/>
    <property type="molecule type" value="Genomic_DNA"/>
</dbReference>
<feature type="region of interest" description="Disordered" evidence="1">
    <location>
        <begin position="87"/>
        <end position="108"/>
    </location>
</feature>
<evidence type="ECO:0000256" key="1">
    <source>
        <dbReference type="SAM" id="MobiDB-lite"/>
    </source>
</evidence>
<proteinExistence type="predicted"/>
<sequence>MEATGIYWKSLAKYLYDYGYKVSVVNPARIKGFAMSKLSRTKTDKADSVLIADFCEAMKLEAWYPQPHYIQELQQLVNRLNVLIKHKTQETRNKKQETRNKKQETRNK</sequence>
<comment type="caution">
    <text evidence="3">The sequence shown here is derived from an EMBL/GenBank/DDBJ whole genome shotgun (WGS) entry which is preliminary data.</text>
</comment>
<feature type="domain" description="Transposase IS110-like N-terminal" evidence="2">
    <location>
        <begin position="1"/>
        <end position="92"/>
    </location>
</feature>
<dbReference type="GO" id="GO:0006313">
    <property type="term" value="P:DNA transposition"/>
    <property type="evidence" value="ECO:0007669"/>
    <property type="project" value="InterPro"/>
</dbReference>
<dbReference type="GO" id="GO:0004803">
    <property type="term" value="F:transposase activity"/>
    <property type="evidence" value="ECO:0007669"/>
    <property type="project" value="InterPro"/>
</dbReference>
<dbReference type="Pfam" id="PF01548">
    <property type="entry name" value="DEDD_Tnp_IS110"/>
    <property type="match status" value="1"/>
</dbReference>
<evidence type="ECO:0000313" key="3">
    <source>
        <dbReference type="EMBL" id="KJV77517.1"/>
    </source>
</evidence>
<dbReference type="GO" id="GO:0003677">
    <property type="term" value="F:DNA binding"/>
    <property type="evidence" value="ECO:0007669"/>
    <property type="project" value="InterPro"/>
</dbReference>
<dbReference type="AlphaFoldDB" id="A0A0F3PC48"/>
<name>A0A0F3PC48_ORITS</name>
<organism evidence="3 4">
    <name type="scientific">Orientia tsutsugamushi str. TA716</name>
    <dbReference type="NCBI Taxonomy" id="1359175"/>
    <lineage>
        <taxon>Bacteria</taxon>
        <taxon>Pseudomonadati</taxon>
        <taxon>Pseudomonadota</taxon>
        <taxon>Alphaproteobacteria</taxon>
        <taxon>Rickettsiales</taxon>
        <taxon>Rickettsiaceae</taxon>
        <taxon>Rickettsieae</taxon>
        <taxon>Orientia</taxon>
    </lineage>
</organism>
<dbReference type="InterPro" id="IPR047650">
    <property type="entry name" value="Transpos_IS110"/>
</dbReference>
<accession>A0A0F3PC48</accession>
<reference evidence="3 4" key="1">
    <citation type="submission" date="2015-01" db="EMBL/GenBank/DDBJ databases">
        <title>Genome Sequencing of Rickettsiales.</title>
        <authorList>
            <person name="Daugherty S.C."/>
            <person name="Su Q."/>
            <person name="Abolude K."/>
            <person name="Beier-Sexton M."/>
            <person name="Carlyon J.A."/>
            <person name="Carter R."/>
            <person name="Day N.P."/>
            <person name="Dumler S.J."/>
            <person name="Dyachenko V."/>
            <person name="Godinez A."/>
            <person name="Kurtti T.J."/>
            <person name="Lichay M."/>
            <person name="Mullins K.E."/>
            <person name="Ott S."/>
            <person name="Pappas-Brown V."/>
            <person name="Paris D.H."/>
            <person name="Patel P."/>
            <person name="Richards A.L."/>
            <person name="Sadzewicz L."/>
            <person name="Sears K."/>
            <person name="Seidman D."/>
            <person name="Sengamalay N."/>
            <person name="Stenos J."/>
            <person name="Tallon L.J."/>
            <person name="Vincent G."/>
            <person name="Fraser C.M."/>
            <person name="Munderloh U."/>
            <person name="Dunning-Hotopp J.C."/>
        </authorList>
    </citation>
    <scope>NUCLEOTIDE SEQUENCE [LARGE SCALE GENOMIC DNA]</scope>
    <source>
        <strain evidence="3 4">TA716</strain>
    </source>
</reference>
<dbReference type="InterPro" id="IPR002525">
    <property type="entry name" value="Transp_IS110-like_N"/>
</dbReference>
<gene>
    <name evidence="3" type="ORF">OTSTA716_0145</name>
</gene>
<evidence type="ECO:0000259" key="2">
    <source>
        <dbReference type="Pfam" id="PF01548"/>
    </source>
</evidence>